<gene>
    <name evidence="1" type="ORF">SAMN05421642_106123</name>
</gene>
<dbReference type="AlphaFoldDB" id="A0A239HZI8"/>
<protein>
    <submittedName>
        <fullName evidence="1">Uncharacterized protein</fullName>
    </submittedName>
</protein>
<keyword evidence="2" id="KW-1185">Reference proteome</keyword>
<organism evidence="1 2">
    <name type="scientific">Rhodococcoides kyotonense</name>
    <dbReference type="NCBI Taxonomy" id="398843"/>
    <lineage>
        <taxon>Bacteria</taxon>
        <taxon>Bacillati</taxon>
        <taxon>Actinomycetota</taxon>
        <taxon>Actinomycetes</taxon>
        <taxon>Mycobacteriales</taxon>
        <taxon>Nocardiaceae</taxon>
        <taxon>Rhodococcoides</taxon>
    </lineage>
</organism>
<accession>A0A239HZI8</accession>
<evidence type="ECO:0000313" key="2">
    <source>
        <dbReference type="Proteomes" id="UP000198327"/>
    </source>
</evidence>
<name>A0A239HZI8_9NOCA</name>
<dbReference type="EMBL" id="FZOW01000006">
    <property type="protein sequence ID" value="SNS86619.1"/>
    <property type="molecule type" value="Genomic_DNA"/>
</dbReference>
<dbReference type="Proteomes" id="UP000198327">
    <property type="component" value="Unassembled WGS sequence"/>
</dbReference>
<evidence type="ECO:0000313" key="1">
    <source>
        <dbReference type="EMBL" id="SNS86619.1"/>
    </source>
</evidence>
<reference evidence="2" key="1">
    <citation type="submission" date="2017-06" db="EMBL/GenBank/DDBJ databases">
        <authorList>
            <person name="Varghese N."/>
            <person name="Submissions S."/>
        </authorList>
    </citation>
    <scope>NUCLEOTIDE SEQUENCE [LARGE SCALE GENOMIC DNA]</scope>
    <source>
        <strain evidence="2">JCM 23211</strain>
    </source>
</reference>
<sequence>MFDLAFLSDFFGAFSDLFGALDFFSGSADA</sequence>
<proteinExistence type="predicted"/>